<comment type="caution">
    <text evidence="2">The sequence shown here is derived from an EMBL/GenBank/DDBJ whole genome shotgun (WGS) entry which is preliminary data.</text>
</comment>
<dbReference type="EMBL" id="PSYR01000002">
    <property type="protein sequence ID" value="RCN56473.1"/>
    <property type="molecule type" value="Genomic_DNA"/>
</dbReference>
<gene>
    <name evidence="2" type="ORF">C4900_11755</name>
</gene>
<dbReference type="InterPro" id="IPR051916">
    <property type="entry name" value="GPI-anchor_lipid_remodeler"/>
</dbReference>
<dbReference type="SUPFAM" id="SSF56219">
    <property type="entry name" value="DNase I-like"/>
    <property type="match status" value="1"/>
</dbReference>
<proteinExistence type="predicted"/>
<sequence>MLKILTVNLNYVQDGYGPWPERCARLRALLQAQRPAIIALQAVHVDDTRNQLRELAGDLDYHHQLFLAADTTRPQYGSAILSEIPLNAPWSFALPRDDDDEDQSPRRAIGASFTWQGEVWRLTNAHCSWVPAQNRQQVAALARALEDFSGPQCLVGDFNAPSTAPGIAHLTARGWVDAHACVGQGTGATFPADAPQNRIDYLFVHGCDRARLLATRTFPEQGAALSDHKAAMLIIAQPRETIETFR</sequence>
<dbReference type="RefSeq" id="WP_114283143.1">
    <property type="nucleotide sequence ID" value="NZ_PSYR01000002.1"/>
</dbReference>
<reference evidence="2 3" key="1">
    <citation type="submission" date="2018-02" db="EMBL/GenBank/DDBJ databases">
        <title>Insights into the biology of acidophilic members of the Acidiferrobacteraceae family derived from comparative genomic analyses.</title>
        <authorList>
            <person name="Issotta F."/>
            <person name="Thyssen C."/>
            <person name="Mena C."/>
            <person name="Moya A."/>
            <person name="Bellenberg S."/>
            <person name="Sproer C."/>
            <person name="Covarrubias P.C."/>
            <person name="Sand W."/>
            <person name="Quatrini R."/>
            <person name="Vera M."/>
        </authorList>
    </citation>
    <scope>NUCLEOTIDE SEQUENCE [LARGE SCALE GENOMIC DNA]</scope>
    <source>
        <strain evidence="3">m-1</strain>
    </source>
</reference>
<feature type="domain" description="Endonuclease/exonuclease/phosphatase" evidence="1">
    <location>
        <begin position="6"/>
        <end position="228"/>
    </location>
</feature>
<evidence type="ECO:0000313" key="2">
    <source>
        <dbReference type="EMBL" id="RCN56473.1"/>
    </source>
</evidence>
<dbReference type="OrthoDB" id="9793162at2"/>
<dbReference type="Proteomes" id="UP000253250">
    <property type="component" value="Unassembled WGS sequence"/>
</dbReference>
<dbReference type="GO" id="GO:0003824">
    <property type="term" value="F:catalytic activity"/>
    <property type="evidence" value="ECO:0007669"/>
    <property type="project" value="InterPro"/>
</dbReference>
<protein>
    <recommendedName>
        <fullName evidence="1">Endonuclease/exonuclease/phosphatase domain-containing protein</fullName>
    </recommendedName>
</protein>
<organism evidence="2 3">
    <name type="scientific">Acidiferrobacter thiooxydans</name>
    <dbReference type="NCBI Taxonomy" id="163359"/>
    <lineage>
        <taxon>Bacteria</taxon>
        <taxon>Pseudomonadati</taxon>
        <taxon>Pseudomonadota</taxon>
        <taxon>Gammaproteobacteria</taxon>
        <taxon>Acidiferrobacterales</taxon>
        <taxon>Acidiferrobacteraceae</taxon>
        <taxon>Acidiferrobacter</taxon>
    </lineage>
</organism>
<dbReference type="GO" id="GO:0006506">
    <property type="term" value="P:GPI anchor biosynthetic process"/>
    <property type="evidence" value="ECO:0007669"/>
    <property type="project" value="TreeGrafter"/>
</dbReference>
<dbReference type="InterPro" id="IPR005135">
    <property type="entry name" value="Endo/exonuclease/phosphatase"/>
</dbReference>
<dbReference type="InterPro" id="IPR036691">
    <property type="entry name" value="Endo/exonu/phosph_ase_sf"/>
</dbReference>
<dbReference type="PANTHER" id="PTHR14859">
    <property type="entry name" value="CALCOFLUOR WHITE HYPERSENSITIVE PROTEIN PRECURSOR"/>
    <property type="match status" value="1"/>
</dbReference>
<evidence type="ECO:0000313" key="3">
    <source>
        <dbReference type="Proteomes" id="UP000253250"/>
    </source>
</evidence>
<accession>A0A368HDH0</accession>
<dbReference type="Pfam" id="PF03372">
    <property type="entry name" value="Exo_endo_phos"/>
    <property type="match status" value="1"/>
</dbReference>
<dbReference type="PANTHER" id="PTHR14859:SF15">
    <property type="entry name" value="ENDONUCLEASE_EXONUCLEASE_PHOSPHATASE DOMAIN-CONTAINING PROTEIN"/>
    <property type="match status" value="1"/>
</dbReference>
<dbReference type="Gene3D" id="3.60.10.10">
    <property type="entry name" value="Endonuclease/exonuclease/phosphatase"/>
    <property type="match status" value="1"/>
</dbReference>
<name>A0A368HDH0_9GAMM</name>
<evidence type="ECO:0000259" key="1">
    <source>
        <dbReference type="Pfam" id="PF03372"/>
    </source>
</evidence>
<keyword evidence="3" id="KW-1185">Reference proteome</keyword>
<dbReference type="GO" id="GO:0016020">
    <property type="term" value="C:membrane"/>
    <property type="evidence" value="ECO:0007669"/>
    <property type="project" value="GOC"/>
</dbReference>
<dbReference type="AlphaFoldDB" id="A0A368HDH0"/>